<dbReference type="eggNOG" id="KOG1399">
    <property type="taxonomic scope" value="Eukaryota"/>
</dbReference>
<evidence type="ECO:0007829" key="39">
    <source>
        <dbReference type="PeptideAtlas" id="G5ECJ8"/>
    </source>
</evidence>
<evidence type="ECO:0000256" key="19">
    <source>
        <dbReference type="ARBA" id="ARBA00045957"/>
    </source>
</evidence>
<dbReference type="InterPro" id="IPR036188">
    <property type="entry name" value="FAD/NAD-bd_sf"/>
</dbReference>
<comment type="function">
    <text evidence="18">Acts as a Baeyer-Villiger monooxygenase on a broad range of substrates. Catalyzes the insertion of an oxygen atom into a carbon-carbon bond adjacent to a carbonyl, which converts ketones to esters. Active on diverse carbonyl compounds, whereas soft nucleophiles are mostly non- or poorly reactive. In contrast with other forms of FMO it is non- or poorly active on 'classical' substrates such as drugs, pesticides, and dietary components containing soft nucleophilic heteroatoms. Able to oxidize drug molecules bearing a carbonyl group on an aliphatic chain, such as nabumetone and pentoxifylline. Also, in the absence of substrates, shows slow but yet significant NADPH oxidase activity. Acts as a positive modulator of cholesterol biosynthesis as well as glucose homeostasis, promoting metabolic aging via pleiotropic effects.</text>
</comment>
<comment type="subcellular location">
    <subcellularLocation>
        <location evidence="2">Endoplasmic reticulum membrane</location>
        <topology evidence="2">Single-pass membrane protein</topology>
    </subcellularLocation>
    <subcellularLocation>
        <location evidence="3">Microsome membrane</location>
    </subcellularLocation>
</comment>
<evidence type="ECO:0000256" key="10">
    <source>
        <dbReference type="ARBA" id="ARBA00022827"/>
    </source>
</evidence>
<dbReference type="InterPro" id="IPR000960">
    <property type="entry name" value="Flavin_mOase"/>
</dbReference>
<evidence type="ECO:0000256" key="21">
    <source>
        <dbReference type="ARBA" id="ARBA00047426"/>
    </source>
</evidence>
<evidence type="ECO:0000256" key="25">
    <source>
        <dbReference type="ARBA" id="ARBA00047977"/>
    </source>
</evidence>
<keyword evidence="39" id="KW-1267">Proteomics identification</keyword>
<evidence type="ECO:0000256" key="12">
    <source>
        <dbReference type="ARBA" id="ARBA00022857"/>
    </source>
</evidence>
<evidence type="ECO:0000256" key="3">
    <source>
        <dbReference type="ARBA" id="ARBA00004524"/>
    </source>
</evidence>
<keyword evidence="9 33" id="KW-0256">Endoplasmic reticulum</keyword>
<keyword evidence="5" id="KW-0488">Methylation</keyword>
<dbReference type="PANTHER" id="PTHR23023">
    <property type="entry name" value="DIMETHYLANILINE MONOOXYGENASE"/>
    <property type="match status" value="1"/>
</dbReference>
<dbReference type="OMA" id="HRISGQH"/>
<evidence type="ECO:0000256" key="17">
    <source>
        <dbReference type="ARBA" id="ARBA00023136"/>
    </source>
</evidence>
<comment type="catalytic activity">
    <reaction evidence="30">
        <text>heptan-4-one + NADPH + O2 + H(+) = propyl butanoate + NADP(+) + H2O</text>
        <dbReference type="Rhea" id="RHEA:54852"/>
        <dbReference type="ChEBI" id="CHEBI:15377"/>
        <dbReference type="ChEBI" id="CHEBI:15378"/>
        <dbReference type="ChEBI" id="CHEBI:15379"/>
        <dbReference type="ChEBI" id="CHEBI:57783"/>
        <dbReference type="ChEBI" id="CHEBI:58349"/>
        <dbReference type="ChEBI" id="CHEBI:89484"/>
        <dbReference type="ChEBI" id="CHEBI:89719"/>
    </reaction>
    <physiologicalReaction direction="left-to-right" evidence="30">
        <dbReference type="Rhea" id="RHEA:54853"/>
    </physiologicalReaction>
</comment>
<comment type="catalytic activity">
    <reaction evidence="20">
        <text>hypotaurine + NADH + O2 + H(+) = taurine + NAD(+) + H2O</text>
        <dbReference type="Rhea" id="RHEA:74111"/>
        <dbReference type="ChEBI" id="CHEBI:15377"/>
        <dbReference type="ChEBI" id="CHEBI:15378"/>
        <dbReference type="ChEBI" id="CHEBI:15379"/>
        <dbReference type="ChEBI" id="CHEBI:57540"/>
        <dbReference type="ChEBI" id="CHEBI:57853"/>
        <dbReference type="ChEBI" id="CHEBI:57945"/>
        <dbReference type="ChEBI" id="CHEBI:507393"/>
        <dbReference type="EC" id="1.14.13.8"/>
    </reaction>
    <physiologicalReaction direction="left-to-right" evidence="20">
        <dbReference type="Rhea" id="RHEA:74112"/>
    </physiologicalReaction>
</comment>
<organism evidence="35 37">
    <name type="scientific">Caenorhabditis elegans</name>
    <dbReference type="NCBI Taxonomy" id="6239"/>
    <lineage>
        <taxon>Eukaryota</taxon>
        <taxon>Metazoa</taxon>
        <taxon>Ecdysozoa</taxon>
        <taxon>Nematoda</taxon>
        <taxon>Chromadorea</taxon>
        <taxon>Rhabditida</taxon>
        <taxon>Rhabditina</taxon>
        <taxon>Rhabditomorpha</taxon>
        <taxon>Rhabditoidea</taxon>
        <taxon>Rhabditidae</taxon>
        <taxon>Peloderinae</taxon>
        <taxon>Caenorhabditis</taxon>
    </lineage>
</organism>
<proteinExistence type="evidence at protein level"/>
<reference evidence="36" key="3">
    <citation type="journal article" date="2005" name="Gene">
        <title>The fmo genes of Caenorhabditis elegans and C. briggsae: characterisation, gene expression and comparative genomic analysis.</title>
        <authorList>
            <person name="Petalcorin M.I."/>
            <person name="Joshua G.W."/>
            <person name="Agapow P.M."/>
            <person name="Dolphin C.T."/>
        </authorList>
    </citation>
    <scope>NUCLEOTIDE SEQUENCE</scope>
</reference>
<evidence type="ECO:0000256" key="15">
    <source>
        <dbReference type="ARBA" id="ARBA00023033"/>
    </source>
</evidence>
<dbReference type="GO" id="GO:0004497">
    <property type="term" value="F:monooxygenase activity"/>
    <property type="evidence" value="ECO:0000318"/>
    <property type="project" value="GO_Central"/>
</dbReference>
<comment type="catalytic activity">
    <reaction evidence="21">
        <text>hexan-3-one + NADPH + O2 + H(+) = propyl propanoate + NADP(+) + H2O</text>
        <dbReference type="Rhea" id="RHEA:54848"/>
        <dbReference type="ChEBI" id="CHEBI:15377"/>
        <dbReference type="ChEBI" id="CHEBI:15378"/>
        <dbReference type="ChEBI" id="CHEBI:15379"/>
        <dbReference type="ChEBI" id="CHEBI:57783"/>
        <dbReference type="ChEBI" id="CHEBI:58349"/>
        <dbReference type="ChEBI" id="CHEBI:89828"/>
        <dbReference type="ChEBI" id="CHEBI:89891"/>
    </reaction>
    <physiologicalReaction direction="left-to-right" evidence="21">
        <dbReference type="Rhea" id="RHEA:54849"/>
    </physiologicalReaction>
</comment>
<comment type="catalytic activity">
    <reaction evidence="32">
        <text>octan-3-one + NADPH + O2 + H(+) = pentyl propanoate + NADP(+) + H2O</text>
        <dbReference type="Rhea" id="RHEA:54840"/>
        <dbReference type="ChEBI" id="CHEBI:15377"/>
        <dbReference type="ChEBI" id="CHEBI:15378"/>
        <dbReference type="ChEBI" id="CHEBI:15379"/>
        <dbReference type="ChEBI" id="CHEBI:57783"/>
        <dbReference type="ChEBI" id="CHEBI:58349"/>
        <dbReference type="ChEBI" id="CHEBI:80946"/>
        <dbReference type="ChEBI" id="CHEBI:87373"/>
    </reaction>
    <physiologicalReaction direction="left-to-right" evidence="32">
        <dbReference type="Rhea" id="RHEA:54841"/>
    </physiologicalReaction>
</comment>
<comment type="similarity">
    <text evidence="4 33 34">Belongs to the FMO family.</text>
</comment>
<dbReference type="GO" id="GO:0016174">
    <property type="term" value="F:NAD(P)H oxidase H2O2-forming activity"/>
    <property type="evidence" value="ECO:0007669"/>
    <property type="project" value="UniProtKB-EC"/>
</dbReference>
<accession>G5ECJ8</accession>
<dbReference type="OrthoDB" id="66881at2759"/>
<dbReference type="HOGENOM" id="CLU_006909_8_2_1"/>
<evidence type="ECO:0000256" key="13">
    <source>
        <dbReference type="ARBA" id="ARBA00022989"/>
    </source>
</evidence>
<comment type="catalytic activity">
    <reaction evidence="25">
        <text>hexan-3-one + NADPH + O2 + H(+) = ethyl butanoate + NADP(+) + H2O</text>
        <dbReference type="Rhea" id="RHEA:54844"/>
        <dbReference type="ChEBI" id="CHEBI:15377"/>
        <dbReference type="ChEBI" id="CHEBI:15378"/>
        <dbReference type="ChEBI" id="CHEBI:15379"/>
        <dbReference type="ChEBI" id="CHEBI:57783"/>
        <dbReference type="ChEBI" id="CHEBI:58349"/>
        <dbReference type="ChEBI" id="CHEBI:88764"/>
        <dbReference type="ChEBI" id="CHEBI:89891"/>
    </reaction>
    <physiologicalReaction direction="left-to-right" evidence="25">
        <dbReference type="Rhea" id="RHEA:54845"/>
    </physiologicalReaction>
</comment>
<dbReference type="FunCoup" id="G5ECJ8">
    <property type="interactions" value="170"/>
</dbReference>
<evidence type="ECO:0000256" key="32">
    <source>
        <dbReference type="ARBA" id="ARBA00049475"/>
    </source>
</evidence>
<dbReference type="STRING" id="6239.Y39A1A.19a.1"/>
<evidence type="ECO:0000256" key="34">
    <source>
        <dbReference type="RuleBase" id="RU361177"/>
    </source>
</evidence>
<dbReference type="AlphaFoldDB" id="G5ECJ8"/>
<comment type="catalytic activity">
    <reaction evidence="24">
        <text>NADPH + O2 + H(+) = H2O2 + NADP(+)</text>
        <dbReference type="Rhea" id="RHEA:11260"/>
        <dbReference type="ChEBI" id="CHEBI:15378"/>
        <dbReference type="ChEBI" id="CHEBI:15379"/>
        <dbReference type="ChEBI" id="CHEBI:16240"/>
        <dbReference type="ChEBI" id="CHEBI:57783"/>
        <dbReference type="ChEBI" id="CHEBI:58349"/>
        <dbReference type="EC" id="1.6.3.1"/>
    </reaction>
    <physiologicalReaction direction="left-to-right" evidence="24">
        <dbReference type="Rhea" id="RHEA:11261"/>
    </physiologicalReaction>
</comment>
<keyword evidence="10 33" id="KW-0274">FAD</keyword>
<evidence type="ECO:0000256" key="5">
    <source>
        <dbReference type="ARBA" id="ARBA00022481"/>
    </source>
</evidence>
<evidence type="ECO:0000256" key="27">
    <source>
        <dbReference type="ARBA" id="ARBA00048088"/>
    </source>
</evidence>
<dbReference type="ExpressionAtlas" id="G5ECJ8">
    <property type="expression patterns" value="baseline and differential"/>
</dbReference>
<dbReference type="PIRSF" id="PIRSF000332">
    <property type="entry name" value="FMO"/>
    <property type="match status" value="1"/>
</dbReference>
<evidence type="ECO:0000256" key="29">
    <source>
        <dbReference type="ARBA" id="ARBA00048989"/>
    </source>
</evidence>
<dbReference type="AGR" id="WB:WBGene00001478"/>
<comment type="catalytic activity">
    <reaction evidence="27">
        <text>trimethylamine + NADPH + O2 = trimethylamine N-oxide + NADP(+) + H2O</text>
        <dbReference type="Rhea" id="RHEA:31979"/>
        <dbReference type="ChEBI" id="CHEBI:15377"/>
        <dbReference type="ChEBI" id="CHEBI:15379"/>
        <dbReference type="ChEBI" id="CHEBI:15724"/>
        <dbReference type="ChEBI" id="CHEBI:57783"/>
        <dbReference type="ChEBI" id="CHEBI:58349"/>
        <dbReference type="ChEBI" id="CHEBI:58389"/>
        <dbReference type="EC" id="1.14.13.148"/>
    </reaction>
    <physiologicalReaction direction="left-to-right" evidence="27">
        <dbReference type="Rhea" id="RHEA:31980"/>
    </physiologicalReaction>
</comment>
<sequence length="512" mass="58471">MPETKKQLLVVGAGASGLPSIRHALLYPNVEVTCFEKTNEVGGLWNYKPYKTELSTVMKSTVINTSKEMTSFSDFPPEDTMANFMHNTEMCRYLNNYAKHHELLKYIKFNNSVISIDRNDDYDVTGKWKVRYSDETGAEKTRIFDGVMLCSGHHAIPHIPKPWPGQEKFKGRITHSHDYKDHKGYEDKTVVVVGIGNSGGDLAVELSRISKQVYLVTRRGSWIFNRLFDRGEPLDMCLNSKFQMWLSETIPFPLVNWNFERLLNMRFDHAKYGLKPNHPAMGAHITVNDELPNRIASGTVRVKPGIKSFTETSIHFEDGTFVENVDEVILATGFSFHFNLIENGNLVKVDENKTDAFKYMFPMATADKNTLAVIGLVQVIGSIMPISEMQARVYLESFAAGRELPSKEEMFHNVIAKRQQMANRYVESRRHTIQVDFLPYLHELGALIGCNPDMKALWMKNPLLAWRVYFGPCVPYVFRLNGPNTWQGAEQAIWDVDYRSECATNSKAVRKE</sequence>
<dbReference type="Bgee" id="WBGene00001478">
    <property type="expression patterns" value="Expressed in larva and 3 other cell types or tissues"/>
</dbReference>
<dbReference type="GO" id="GO:0050661">
    <property type="term" value="F:NADP binding"/>
    <property type="evidence" value="ECO:0007669"/>
    <property type="project" value="InterPro"/>
</dbReference>
<evidence type="ECO:0000256" key="8">
    <source>
        <dbReference type="ARBA" id="ARBA00022692"/>
    </source>
</evidence>
<evidence type="ECO:0000256" key="1">
    <source>
        <dbReference type="ARBA" id="ARBA00001974"/>
    </source>
</evidence>
<dbReference type="InterPro" id="IPR002257">
    <property type="entry name" value="Flavin_mOase_5"/>
</dbReference>
<evidence type="ECO:0000256" key="23">
    <source>
        <dbReference type="ARBA" id="ARBA00047855"/>
    </source>
</evidence>
<reference evidence="35" key="2">
    <citation type="submission" date="2003-03" db="EMBL/GenBank/DDBJ databases">
        <authorList>
            <person name="Sulson J.E."/>
            <person name="Waterston R."/>
        </authorList>
    </citation>
    <scope>NUCLEOTIDE SEQUENCE</scope>
    <source>
        <strain evidence="35">Bristol N2</strain>
    </source>
</reference>
<dbReference type="GO" id="GO:0004499">
    <property type="term" value="F:N,N-dimethylaniline monooxygenase activity"/>
    <property type="evidence" value="ECO:0007669"/>
    <property type="project" value="UniProtKB-UniRule"/>
</dbReference>
<evidence type="ECO:0000256" key="26">
    <source>
        <dbReference type="ARBA" id="ARBA00048041"/>
    </source>
</evidence>
<comment type="function">
    <text evidence="19">Broad spectrum monooxygenase that catalyzes the oxygenation of a wide variety of nitrogen- and sulfur-containing compounds including xenobiotics. Catalyzes the S-oxygenation of hypotaurine to produce taurine, an organic osmolyte involved in cell volume regulation as well as a variety of cytoprotective and developmental processes. In vitro, catalyzes the N-oxygenation of trimethylamine (TMA) to produce trimethylamine N-oxide (TMAO) and could therefore participate to the detoxification of this compound that is generated by the action of gut microbiota from dietary precursors such as choline, choline containing compounds, betaine or L-carnitine.</text>
</comment>
<evidence type="ECO:0000313" key="36">
    <source>
        <dbReference type="EMBL" id="CAE46542.1"/>
    </source>
</evidence>
<comment type="catalytic activity">
    <reaction evidence="26">
        <text>hypotaurine + NADPH + O2 + H(+) = taurine + NADP(+) + H2O</text>
        <dbReference type="Rhea" id="RHEA:69819"/>
        <dbReference type="ChEBI" id="CHEBI:15377"/>
        <dbReference type="ChEBI" id="CHEBI:15378"/>
        <dbReference type="ChEBI" id="CHEBI:15379"/>
        <dbReference type="ChEBI" id="CHEBI:57783"/>
        <dbReference type="ChEBI" id="CHEBI:57853"/>
        <dbReference type="ChEBI" id="CHEBI:58349"/>
        <dbReference type="ChEBI" id="CHEBI:507393"/>
        <dbReference type="EC" id="1.14.13.8"/>
    </reaction>
    <physiologicalReaction direction="left-to-right" evidence="26">
        <dbReference type="Rhea" id="RHEA:69820"/>
    </physiologicalReaction>
</comment>
<dbReference type="SMR" id="G5ECJ8"/>
<keyword evidence="12 33" id="KW-0521">NADP</keyword>
<dbReference type="InterPro" id="IPR050346">
    <property type="entry name" value="FMO-like"/>
</dbReference>
<dbReference type="Reactome" id="R-CEL-1614558">
    <property type="pathway name" value="Degradation of cysteine and homocysteine"/>
</dbReference>
<keyword evidence="17 33" id="KW-0472">Membrane</keyword>
<keyword evidence="16" id="KW-0443">Lipid metabolism</keyword>
<evidence type="ECO:0000313" key="35">
    <source>
        <dbReference type="EMBL" id="CAB97238.1"/>
    </source>
</evidence>
<dbReference type="Reactome" id="R-CEL-217271">
    <property type="pathway name" value="FMO oxidises nucleophiles"/>
</dbReference>
<reference evidence="35" key="4">
    <citation type="submission" date="2024-10" db="EMBL/GenBank/DDBJ databases">
        <authorList>
            <consortium name="WormBase Consortium"/>
            <person name="WormBase"/>
        </authorList>
    </citation>
    <scope>NUCLEOTIDE SEQUENCE</scope>
    <source>
        <strain evidence="35">Bristol N2</strain>
    </source>
</reference>
<dbReference type="InterPro" id="IPR020946">
    <property type="entry name" value="Flavin_mOase-like"/>
</dbReference>
<keyword evidence="13" id="KW-1133">Transmembrane helix</keyword>
<evidence type="ECO:0000256" key="18">
    <source>
        <dbReference type="ARBA" id="ARBA00045722"/>
    </source>
</evidence>
<dbReference type="PRINTS" id="PR01125">
    <property type="entry name" value="FMOXYGENASE5"/>
</dbReference>
<evidence type="ECO:0000313" key="38">
    <source>
        <dbReference type="WormBase" id="Y39A1A.19a"/>
    </source>
</evidence>
<dbReference type="FunFam" id="3.50.50.60:FF:000159">
    <property type="entry name" value="Dimethylaniline monooxygenase [N-oxide-forming]"/>
    <property type="match status" value="1"/>
</dbReference>
<evidence type="ECO:0000256" key="28">
    <source>
        <dbReference type="ARBA" id="ARBA00048459"/>
    </source>
</evidence>
<comment type="catalytic activity">
    <reaction evidence="31">
        <text>N,N-dimethylaniline + NADPH + O2 + H(+) = N,N-dimethylaniline N-oxide + NADP(+) + H2O</text>
        <dbReference type="Rhea" id="RHEA:24468"/>
        <dbReference type="ChEBI" id="CHEBI:15377"/>
        <dbReference type="ChEBI" id="CHEBI:15378"/>
        <dbReference type="ChEBI" id="CHEBI:15379"/>
        <dbReference type="ChEBI" id="CHEBI:16269"/>
        <dbReference type="ChEBI" id="CHEBI:17735"/>
        <dbReference type="ChEBI" id="CHEBI:57783"/>
        <dbReference type="ChEBI" id="CHEBI:58349"/>
        <dbReference type="EC" id="1.14.13.8"/>
    </reaction>
    <physiologicalReaction direction="left-to-right" evidence="31">
        <dbReference type="Rhea" id="RHEA:24469"/>
    </physiologicalReaction>
</comment>
<evidence type="ECO:0000256" key="14">
    <source>
        <dbReference type="ARBA" id="ARBA00023002"/>
    </source>
</evidence>
<evidence type="ECO:0000256" key="30">
    <source>
        <dbReference type="ARBA" id="ARBA00048990"/>
    </source>
</evidence>
<dbReference type="GO" id="GO:0050660">
    <property type="term" value="F:flavin adenine dinucleotide binding"/>
    <property type="evidence" value="ECO:0007669"/>
    <property type="project" value="InterPro"/>
</dbReference>
<comment type="cofactor">
    <cofactor evidence="1 33 34">
        <name>FAD</name>
        <dbReference type="ChEBI" id="CHEBI:57692"/>
    </cofactor>
</comment>
<keyword evidence="11" id="KW-0492">Microsome</keyword>
<gene>
    <name evidence="35 38" type="primary">fmo-3</name>
    <name evidence="35" type="ORF">CELE_Y39A1A.19</name>
    <name evidence="38" type="ORF">Y39A1A.19</name>
</gene>
<evidence type="ECO:0000256" key="4">
    <source>
        <dbReference type="ARBA" id="ARBA00009183"/>
    </source>
</evidence>
<keyword evidence="37" id="KW-1185">Reference proteome</keyword>
<dbReference type="PRINTS" id="PR00370">
    <property type="entry name" value="FMOXYGENASE"/>
</dbReference>
<dbReference type="EMBL" id="AJ582072">
    <property type="protein sequence ID" value="CAE46542.1"/>
    <property type="molecule type" value="mRNA"/>
</dbReference>
<evidence type="ECO:0000256" key="24">
    <source>
        <dbReference type="ARBA" id="ARBA00047864"/>
    </source>
</evidence>
<dbReference type="SUPFAM" id="SSF51905">
    <property type="entry name" value="FAD/NAD(P)-binding domain"/>
    <property type="match status" value="2"/>
</dbReference>
<dbReference type="Proteomes" id="UP000001940">
    <property type="component" value="Chromosome III"/>
</dbReference>
<comment type="catalytic activity">
    <reaction evidence="23">
        <text>sulcatone + NADPH + O2 + H(+) = 4-methylpent-3-en-1-yl acetate + NADP(+) + H2O</text>
        <dbReference type="Rhea" id="RHEA:54864"/>
        <dbReference type="ChEBI" id="CHEBI:15377"/>
        <dbReference type="ChEBI" id="CHEBI:15378"/>
        <dbReference type="ChEBI" id="CHEBI:15379"/>
        <dbReference type="ChEBI" id="CHEBI:16310"/>
        <dbReference type="ChEBI" id="CHEBI:57783"/>
        <dbReference type="ChEBI" id="CHEBI:58349"/>
        <dbReference type="ChEBI" id="CHEBI:138373"/>
    </reaction>
    <physiologicalReaction direction="left-to-right" evidence="23">
        <dbReference type="Rhea" id="RHEA:54865"/>
    </physiologicalReaction>
</comment>
<dbReference type="Pfam" id="PF00743">
    <property type="entry name" value="FMO-like"/>
    <property type="match status" value="1"/>
</dbReference>
<reference evidence="35 37" key="1">
    <citation type="journal article" date="1998" name="Science">
        <title>Genome sequence of the nematode C. elegans: a platform for investigating biology.</title>
        <authorList>
            <consortium name="The C. elegans sequencing consortium"/>
            <person name="Sulson J.E."/>
            <person name="Waterston R."/>
        </authorList>
    </citation>
    <scope>NUCLEOTIDE SEQUENCE [LARGE SCALE GENOMIC DNA]</scope>
    <source>
        <strain evidence="35 37">Bristol N2</strain>
    </source>
</reference>
<comment type="catalytic activity">
    <reaction evidence="22">
        <text>heptan-2-one + NADPH + O2 + H(+) = pentyl acetate + NADP(+) + H2O</text>
        <dbReference type="Rhea" id="RHEA:54836"/>
        <dbReference type="ChEBI" id="CHEBI:5672"/>
        <dbReference type="ChEBI" id="CHEBI:15377"/>
        <dbReference type="ChEBI" id="CHEBI:15378"/>
        <dbReference type="ChEBI" id="CHEBI:15379"/>
        <dbReference type="ChEBI" id="CHEBI:57783"/>
        <dbReference type="ChEBI" id="CHEBI:58349"/>
        <dbReference type="ChEBI" id="CHEBI:87362"/>
    </reaction>
    <physiologicalReaction direction="left-to-right" evidence="22">
        <dbReference type="Rhea" id="RHEA:54837"/>
    </physiologicalReaction>
</comment>
<dbReference type="WormBase" id="Y39A1A.19a">
    <property type="protein sequence ID" value="CE19139"/>
    <property type="gene ID" value="WBGene00001478"/>
    <property type="gene designation" value="fmo-3"/>
</dbReference>
<keyword evidence="7 33" id="KW-0285">Flavoprotein</keyword>
<evidence type="ECO:0000313" key="37">
    <source>
        <dbReference type="Proteomes" id="UP000001940"/>
    </source>
</evidence>
<name>G5ECJ8_CAEEL</name>
<evidence type="ECO:0000256" key="33">
    <source>
        <dbReference type="PIRNR" id="PIRNR000332"/>
    </source>
</evidence>
<dbReference type="EMBL" id="BX284603">
    <property type="protein sequence ID" value="CAB97238.1"/>
    <property type="molecule type" value="Genomic_DNA"/>
</dbReference>
<dbReference type="CTD" id="176491"/>
<evidence type="ECO:0000256" key="16">
    <source>
        <dbReference type="ARBA" id="ARBA00023098"/>
    </source>
</evidence>
<keyword evidence="14 33" id="KW-0560">Oxidoreductase</keyword>
<dbReference type="GO" id="GO:0005789">
    <property type="term" value="C:endoplasmic reticulum membrane"/>
    <property type="evidence" value="ECO:0007669"/>
    <property type="project" value="UniProtKB-SubCell"/>
</dbReference>
<dbReference type="EC" id="1.-.-.-" evidence="34"/>
<dbReference type="GO" id="GO:0034899">
    <property type="term" value="F:trimethylamine monooxygenase activity"/>
    <property type="evidence" value="ECO:0007669"/>
    <property type="project" value="UniProtKB-EC"/>
</dbReference>
<evidence type="ECO:0000256" key="6">
    <source>
        <dbReference type="ARBA" id="ARBA00022553"/>
    </source>
</evidence>
<evidence type="ECO:0000256" key="20">
    <source>
        <dbReference type="ARBA" id="ARBA00047338"/>
    </source>
</evidence>
<comment type="catalytic activity">
    <reaction evidence="28">
        <text>octan-3-one + NADPH + O2 + H(+) = ethyl hexanoate + NADP(+) + H2O</text>
        <dbReference type="Rhea" id="RHEA:54856"/>
        <dbReference type="ChEBI" id="CHEBI:15377"/>
        <dbReference type="ChEBI" id="CHEBI:15378"/>
        <dbReference type="ChEBI" id="CHEBI:15379"/>
        <dbReference type="ChEBI" id="CHEBI:57783"/>
        <dbReference type="ChEBI" id="CHEBI:58349"/>
        <dbReference type="ChEBI" id="CHEBI:80946"/>
        <dbReference type="ChEBI" id="CHEBI:86055"/>
    </reaction>
    <physiologicalReaction direction="left-to-right" evidence="28">
        <dbReference type="Rhea" id="RHEA:54857"/>
    </physiologicalReaction>
</comment>
<evidence type="ECO:0000256" key="7">
    <source>
        <dbReference type="ARBA" id="ARBA00022630"/>
    </source>
</evidence>
<keyword evidence="6" id="KW-0597">Phosphoprotein</keyword>
<evidence type="ECO:0000256" key="31">
    <source>
        <dbReference type="ARBA" id="ARBA00049443"/>
    </source>
</evidence>
<evidence type="ECO:0000256" key="22">
    <source>
        <dbReference type="ARBA" id="ARBA00047574"/>
    </source>
</evidence>
<protein>
    <recommendedName>
        <fullName evidence="34">Flavin-containing monooxygenase</fullName>
        <ecNumber evidence="34">1.-.-.-</ecNumber>
    </recommendedName>
</protein>
<dbReference type="Gene3D" id="3.50.50.60">
    <property type="entry name" value="FAD/NAD(P)-binding domain"/>
    <property type="match status" value="1"/>
</dbReference>
<dbReference type="PaxDb" id="6239-Y39A1A.19"/>
<dbReference type="RefSeq" id="NP_499356.1">
    <property type="nucleotide sequence ID" value="NM_066955.7"/>
</dbReference>
<dbReference type="PeptideAtlas" id="G5ECJ8"/>
<evidence type="ECO:0000256" key="2">
    <source>
        <dbReference type="ARBA" id="ARBA00004389"/>
    </source>
</evidence>
<dbReference type="GeneID" id="176491"/>
<comment type="catalytic activity">
    <reaction evidence="29">
        <text>(2E)-geranial + NADPH + O2 + H(+) = (1E)-2,6-dimethylhepta-1,5-dien-1-yl formate + NADP(+) + H2O</text>
        <dbReference type="Rhea" id="RHEA:54860"/>
        <dbReference type="ChEBI" id="CHEBI:15377"/>
        <dbReference type="ChEBI" id="CHEBI:15378"/>
        <dbReference type="ChEBI" id="CHEBI:15379"/>
        <dbReference type="ChEBI" id="CHEBI:16980"/>
        <dbReference type="ChEBI" id="CHEBI:57783"/>
        <dbReference type="ChEBI" id="CHEBI:58349"/>
        <dbReference type="ChEBI" id="CHEBI:138375"/>
    </reaction>
    <physiologicalReaction direction="left-to-right" evidence="29">
        <dbReference type="Rhea" id="RHEA:54861"/>
    </physiologicalReaction>
</comment>
<dbReference type="GO" id="GO:0006629">
    <property type="term" value="P:lipid metabolic process"/>
    <property type="evidence" value="ECO:0007669"/>
    <property type="project" value="UniProtKB-KW"/>
</dbReference>
<evidence type="ECO:0000256" key="11">
    <source>
        <dbReference type="ARBA" id="ARBA00022848"/>
    </source>
</evidence>
<evidence type="ECO:0000256" key="9">
    <source>
        <dbReference type="ARBA" id="ARBA00022824"/>
    </source>
</evidence>
<keyword evidence="15 33" id="KW-0503">Monooxygenase</keyword>
<keyword evidence="8" id="KW-0812">Transmembrane</keyword>